<dbReference type="Pfam" id="PF01428">
    <property type="entry name" value="zf-AN1"/>
    <property type="match status" value="1"/>
</dbReference>
<gene>
    <name evidence="8" type="primary">LOC111603192</name>
</gene>
<feature type="compositionally biased region" description="Low complexity" evidence="5">
    <location>
        <begin position="133"/>
        <end position="142"/>
    </location>
</feature>
<dbReference type="SUPFAM" id="SSF118310">
    <property type="entry name" value="AN1-like Zinc finger"/>
    <property type="match status" value="1"/>
</dbReference>
<dbReference type="PANTHER" id="PTHR10634">
    <property type="entry name" value="AN1-TYPE ZINC FINGER PROTEIN"/>
    <property type="match status" value="1"/>
</dbReference>
<evidence type="ECO:0000313" key="7">
    <source>
        <dbReference type="Proteomes" id="UP000504633"/>
    </source>
</evidence>
<feature type="compositionally biased region" description="Basic and acidic residues" evidence="5">
    <location>
        <begin position="144"/>
        <end position="159"/>
    </location>
</feature>
<dbReference type="GeneID" id="111603192"/>
<evidence type="ECO:0000256" key="2">
    <source>
        <dbReference type="ARBA" id="ARBA00022771"/>
    </source>
</evidence>
<keyword evidence="2 4" id="KW-0863">Zinc-finger</keyword>
<reference evidence="8" key="1">
    <citation type="submission" date="2025-08" db="UniProtKB">
        <authorList>
            <consortium name="RefSeq"/>
        </authorList>
    </citation>
    <scope>IDENTIFICATION</scope>
    <source>
        <strain evidence="8">15085-1641.00</strain>
        <tissue evidence="8">Whole body</tissue>
    </source>
</reference>
<evidence type="ECO:0000313" key="8">
    <source>
        <dbReference type="RefSeq" id="XP_023176446.1"/>
    </source>
</evidence>
<dbReference type="InterPro" id="IPR050652">
    <property type="entry name" value="AN1_A20_ZnFinger"/>
</dbReference>
<dbReference type="GO" id="GO:0008270">
    <property type="term" value="F:zinc ion binding"/>
    <property type="evidence" value="ECO:0007669"/>
    <property type="project" value="UniProtKB-KW"/>
</dbReference>
<keyword evidence="7" id="KW-1185">Reference proteome</keyword>
<dbReference type="PANTHER" id="PTHR10634:SF149">
    <property type="entry name" value="AN1-TYPE DOMAIN-CONTAINING PROTEIN-RELATED"/>
    <property type="match status" value="1"/>
</dbReference>
<organism evidence="7 8">
    <name type="scientific">Drosophila hydei</name>
    <name type="common">Fruit fly</name>
    <dbReference type="NCBI Taxonomy" id="7224"/>
    <lineage>
        <taxon>Eukaryota</taxon>
        <taxon>Metazoa</taxon>
        <taxon>Ecdysozoa</taxon>
        <taxon>Arthropoda</taxon>
        <taxon>Hexapoda</taxon>
        <taxon>Insecta</taxon>
        <taxon>Pterygota</taxon>
        <taxon>Neoptera</taxon>
        <taxon>Endopterygota</taxon>
        <taxon>Diptera</taxon>
        <taxon>Brachycera</taxon>
        <taxon>Muscomorpha</taxon>
        <taxon>Ephydroidea</taxon>
        <taxon>Drosophilidae</taxon>
        <taxon>Drosophila</taxon>
    </lineage>
</organism>
<proteinExistence type="predicted"/>
<dbReference type="SMART" id="SM00154">
    <property type="entry name" value="ZnF_AN1"/>
    <property type="match status" value="1"/>
</dbReference>
<evidence type="ECO:0000256" key="3">
    <source>
        <dbReference type="ARBA" id="ARBA00022833"/>
    </source>
</evidence>
<evidence type="ECO:0000256" key="4">
    <source>
        <dbReference type="PROSITE-ProRule" id="PRU00449"/>
    </source>
</evidence>
<evidence type="ECO:0000256" key="1">
    <source>
        <dbReference type="ARBA" id="ARBA00022723"/>
    </source>
</evidence>
<keyword evidence="3" id="KW-0862">Zinc</keyword>
<dbReference type="OMA" id="KQHQQID"/>
<dbReference type="PROSITE" id="PS51039">
    <property type="entry name" value="ZF_AN1"/>
    <property type="match status" value="1"/>
</dbReference>
<feature type="region of interest" description="Disordered" evidence="5">
    <location>
        <begin position="107"/>
        <end position="159"/>
    </location>
</feature>
<dbReference type="OrthoDB" id="428577at2759"/>
<sequence>MHIHLLVVQTLGSRSRLGQQNSINFILKALTNESENPVKMENRKIRDFGKAKEDTIDSISNDGSTTRTLKSKIMESNAPLDVTGTGTDTLSDCVAKLPDEQVADAAHGLKQHQQIDEQAEGGNQQSSGEPESAAAAAAAAAPADDDKGQVQEQPKQKGCDKCGKKFGLTGGFSCRCGGTFCAFHRYSDRHDCSFDYREMGATEIRRDNPLVVPEKLRKL</sequence>
<dbReference type="KEGG" id="dhe:111603192"/>
<dbReference type="Gene3D" id="4.10.1110.10">
    <property type="entry name" value="AN1-like Zinc finger"/>
    <property type="match status" value="1"/>
</dbReference>
<keyword evidence="1" id="KW-0479">Metal-binding</keyword>
<evidence type="ECO:0000256" key="5">
    <source>
        <dbReference type="SAM" id="MobiDB-lite"/>
    </source>
</evidence>
<name>A0A6J1MC88_DROHY</name>
<feature type="domain" description="AN1-type" evidence="6">
    <location>
        <begin position="153"/>
        <end position="200"/>
    </location>
</feature>
<dbReference type="Proteomes" id="UP000504633">
    <property type="component" value="Unplaced"/>
</dbReference>
<dbReference type="InterPro" id="IPR035896">
    <property type="entry name" value="AN1-like_Znf"/>
</dbReference>
<evidence type="ECO:0000259" key="6">
    <source>
        <dbReference type="PROSITE" id="PS51039"/>
    </source>
</evidence>
<accession>A0A6J1MC88</accession>
<protein>
    <submittedName>
        <fullName evidence="8">AN1-type zinc finger protein 6</fullName>
    </submittedName>
</protein>
<dbReference type="RefSeq" id="XP_023176446.1">
    <property type="nucleotide sequence ID" value="XM_023320678.2"/>
</dbReference>
<dbReference type="InterPro" id="IPR000058">
    <property type="entry name" value="Znf_AN1"/>
</dbReference>
<dbReference type="AlphaFoldDB" id="A0A6J1MC88"/>